<evidence type="ECO:0000256" key="1">
    <source>
        <dbReference type="SAM" id="MobiDB-lite"/>
    </source>
</evidence>
<keyword evidence="3" id="KW-1185">Reference proteome</keyword>
<evidence type="ECO:0000313" key="2">
    <source>
        <dbReference type="EMBL" id="THU63041.1"/>
    </source>
</evidence>
<feature type="compositionally biased region" description="Polar residues" evidence="1">
    <location>
        <begin position="1"/>
        <end position="11"/>
    </location>
</feature>
<feature type="region of interest" description="Disordered" evidence="1">
    <location>
        <begin position="1"/>
        <end position="23"/>
    </location>
</feature>
<comment type="caution">
    <text evidence="2">The sequence shown here is derived from an EMBL/GenBank/DDBJ whole genome shotgun (WGS) entry which is preliminary data.</text>
</comment>
<proteinExistence type="predicted"/>
<sequence>MEDQNQWSSGVENGDRPPRVGEESKRVKRVHLIATRTLYVLDTDLQSMLSLGGEKDTGVDFCGPVKIQLSGKWCGALRRESQQQRALCDCSGRLSGTSFSEVSSSLDILSAAGVSFLLNMEEERIDNERGEGSKGE</sequence>
<accession>A0A4S8JLR5</accession>
<protein>
    <submittedName>
        <fullName evidence="2">Uncharacterized protein</fullName>
    </submittedName>
</protein>
<organism evidence="2 3">
    <name type="scientific">Musa balbisiana</name>
    <name type="common">Banana</name>
    <dbReference type="NCBI Taxonomy" id="52838"/>
    <lineage>
        <taxon>Eukaryota</taxon>
        <taxon>Viridiplantae</taxon>
        <taxon>Streptophyta</taxon>
        <taxon>Embryophyta</taxon>
        <taxon>Tracheophyta</taxon>
        <taxon>Spermatophyta</taxon>
        <taxon>Magnoliopsida</taxon>
        <taxon>Liliopsida</taxon>
        <taxon>Zingiberales</taxon>
        <taxon>Musaceae</taxon>
        <taxon>Musa</taxon>
    </lineage>
</organism>
<evidence type="ECO:0000313" key="3">
    <source>
        <dbReference type="Proteomes" id="UP000317650"/>
    </source>
</evidence>
<name>A0A4S8JLR5_MUSBA</name>
<dbReference type="EMBL" id="PYDT01000004">
    <property type="protein sequence ID" value="THU63041.1"/>
    <property type="molecule type" value="Genomic_DNA"/>
</dbReference>
<reference evidence="2 3" key="1">
    <citation type="journal article" date="2019" name="Nat. Plants">
        <title>Genome sequencing of Musa balbisiana reveals subgenome evolution and function divergence in polyploid bananas.</title>
        <authorList>
            <person name="Yao X."/>
        </authorList>
    </citation>
    <scope>NUCLEOTIDE SEQUENCE [LARGE SCALE GENOMIC DNA]</scope>
    <source>
        <strain evidence="3">cv. DH-PKW</strain>
        <tissue evidence="2">Leaves</tissue>
    </source>
</reference>
<dbReference type="AlphaFoldDB" id="A0A4S8JLR5"/>
<gene>
    <name evidence="2" type="ORF">C4D60_Mb01t11540</name>
</gene>
<feature type="compositionally biased region" description="Basic and acidic residues" evidence="1">
    <location>
        <begin position="13"/>
        <end position="23"/>
    </location>
</feature>
<dbReference type="Proteomes" id="UP000317650">
    <property type="component" value="Chromosome 1"/>
</dbReference>